<dbReference type="RefSeq" id="WP_058944515.1">
    <property type="nucleotide sequence ID" value="NZ_LNSV01000088.1"/>
</dbReference>
<organism evidence="1 2">
    <name type="scientific">Streptomyces kanasensis</name>
    <dbReference type="NCBI Taxonomy" id="936756"/>
    <lineage>
        <taxon>Bacteria</taxon>
        <taxon>Bacillati</taxon>
        <taxon>Actinomycetota</taxon>
        <taxon>Actinomycetes</taxon>
        <taxon>Kitasatosporales</taxon>
        <taxon>Streptomycetaceae</taxon>
        <taxon>Streptomyces</taxon>
    </lineage>
</organism>
<evidence type="ECO:0000313" key="1">
    <source>
        <dbReference type="EMBL" id="KUH36203.1"/>
    </source>
</evidence>
<gene>
    <name evidence="1" type="ORF">ATE80_24925</name>
</gene>
<evidence type="ECO:0000313" key="2">
    <source>
        <dbReference type="Proteomes" id="UP000054011"/>
    </source>
</evidence>
<sequence>MTEDERARARAERAVAALRSLAAARPGEVTLHDGLPDTEPDGWPVPVPEAVRTVLRETAGMTVGGEPYRFGPGPGPARSRGLWEPGRFSAGEGTLHVGVGEDGADPTDWGPVVSLLRRTDAQELVVEAPTFTHWLLDVAALLADGPATLDARPRPAVSVPAVPSVAVAEGDDAELAALAGRGHALTDLVDLRALPRYPCAVRWEPYYSLGGATADTGASETVLRLAGGGRALLVHSDVSGDFLDRPVTRHRVPDDAPRRAVAELRALAAELPDRVRLEPGCSDSAMDTWPVPVPEDVRTVVREIGGVLVEGAPPLRLLPGVPEHRVAPEAHRMMGGDGAYWPLALARQGRHGALVQVRLDAATGAWGYVVSVPVGPRELREEPAATVLAESLPHLLLTVARYAREAAAGGDFARAVRQATRCFSPNTGEPWTRPAPLDEFAGSDDPLLAALAELPAGTHAADLRDAPFPSDVCFHRAEEWDDRPLARLLFPGAGRVAAAIPAD</sequence>
<dbReference type="Proteomes" id="UP000054011">
    <property type="component" value="Unassembled WGS sequence"/>
</dbReference>
<dbReference type="AlphaFoldDB" id="A0A124EC16"/>
<comment type="caution">
    <text evidence="1">The sequence shown here is derived from an EMBL/GenBank/DDBJ whole genome shotgun (WGS) entry which is preliminary data.</text>
</comment>
<name>A0A124EC16_9ACTN</name>
<accession>A0A124EC16</accession>
<protein>
    <submittedName>
        <fullName evidence="1">Uncharacterized protein</fullName>
    </submittedName>
</protein>
<dbReference type="OrthoDB" id="4316308at2"/>
<proteinExistence type="predicted"/>
<reference evidence="1 2" key="1">
    <citation type="submission" date="2015-11" db="EMBL/GenBank/DDBJ databases">
        <title>Genome-wide analysis reveals the secondary metabolome in Streptomyces kanasensis ZX01.</title>
        <authorList>
            <person name="Zhang G."/>
            <person name="Han L."/>
            <person name="Feng J."/>
            <person name="Zhang X."/>
        </authorList>
    </citation>
    <scope>NUCLEOTIDE SEQUENCE [LARGE SCALE GENOMIC DNA]</scope>
    <source>
        <strain evidence="1 2">ZX01</strain>
    </source>
</reference>
<keyword evidence="2" id="KW-1185">Reference proteome</keyword>
<dbReference type="STRING" id="936756.ATE80_24925"/>
<dbReference type="EMBL" id="LNSV01000088">
    <property type="protein sequence ID" value="KUH36203.1"/>
    <property type="molecule type" value="Genomic_DNA"/>
</dbReference>